<dbReference type="AlphaFoldDB" id="A0A183BUI6"/>
<evidence type="ECO:0000256" key="1">
    <source>
        <dbReference type="SAM" id="Phobius"/>
    </source>
</evidence>
<keyword evidence="1" id="KW-0812">Transmembrane</keyword>
<keyword evidence="2" id="KW-1185">Reference proteome</keyword>
<dbReference type="Proteomes" id="UP000050741">
    <property type="component" value="Unassembled WGS sequence"/>
</dbReference>
<keyword evidence="1" id="KW-0472">Membrane</keyword>
<evidence type="ECO:0000313" key="2">
    <source>
        <dbReference type="Proteomes" id="UP000050741"/>
    </source>
</evidence>
<name>A0A183BUI6_GLOPA</name>
<organism evidence="2 3">
    <name type="scientific">Globodera pallida</name>
    <name type="common">Potato cyst nematode worm</name>
    <name type="synonym">Heterodera pallida</name>
    <dbReference type="NCBI Taxonomy" id="36090"/>
    <lineage>
        <taxon>Eukaryota</taxon>
        <taxon>Metazoa</taxon>
        <taxon>Ecdysozoa</taxon>
        <taxon>Nematoda</taxon>
        <taxon>Chromadorea</taxon>
        <taxon>Rhabditida</taxon>
        <taxon>Tylenchina</taxon>
        <taxon>Tylenchomorpha</taxon>
        <taxon>Tylenchoidea</taxon>
        <taxon>Heteroderidae</taxon>
        <taxon>Heteroderinae</taxon>
        <taxon>Globodera</taxon>
    </lineage>
</organism>
<evidence type="ECO:0000313" key="3">
    <source>
        <dbReference type="WBParaSite" id="GPLIN_000427200"/>
    </source>
</evidence>
<feature type="transmembrane region" description="Helical" evidence="1">
    <location>
        <begin position="35"/>
        <end position="54"/>
    </location>
</feature>
<keyword evidence="1" id="KW-1133">Transmembrane helix</keyword>
<sequence length="68" mass="7623">MAIRSFPQTNGLFFTAALVYDYKNAQSNLQSTPKLIWTLISANMAVFFTLKVPALMPAMRRYFTSGVA</sequence>
<protein>
    <submittedName>
        <fullName evidence="3">Mitochondrial pyruvate carrier</fullName>
    </submittedName>
</protein>
<reference evidence="3" key="3">
    <citation type="submission" date="2016-06" db="UniProtKB">
        <authorList>
            <consortium name="WormBaseParasite"/>
        </authorList>
    </citation>
    <scope>IDENTIFICATION</scope>
</reference>
<dbReference type="WBParaSite" id="GPLIN_000427200">
    <property type="protein sequence ID" value="GPLIN_000427200"/>
    <property type="gene ID" value="GPLIN_000427200"/>
</dbReference>
<reference evidence="2" key="1">
    <citation type="submission" date="2013-12" db="EMBL/GenBank/DDBJ databases">
        <authorList>
            <person name="Aslett M."/>
        </authorList>
    </citation>
    <scope>NUCLEOTIDE SEQUENCE [LARGE SCALE GENOMIC DNA]</scope>
    <source>
        <strain evidence="2">Lindley</strain>
    </source>
</reference>
<reference evidence="2" key="2">
    <citation type="submission" date="2014-05" db="EMBL/GenBank/DDBJ databases">
        <title>The genome and life-stage specific transcriptomes of Globodera pallida elucidate key aspects of plant parasitism by a cyst nematode.</title>
        <authorList>
            <person name="Cotton J.A."/>
            <person name="Lilley C.J."/>
            <person name="Jones L.M."/>
            <person name="Kikuchi T."/>
            <person name="Reid A.J."/>
            <person name="Thorpe P."/>
            <person name="Tsai I.J."/>
            <person name="Beasley H."/>
            <person name="Blok V."/>
            <person name="Cock P.J.A."/>
            <person name="Van den Akker S.E."/>
            <person name="Holroyd N."/>
            <person name="Hunt M."/>
            <person name="Mantelin S."/>
            <person name="Naghra H."/>
            <person name="Pain A."/>
            <person name="Palomares-Rius J.E."/>
            <person name="Zarowiecki M."/>
            <person name="Berriman M."/>
            <person name="Jones J.T."/>
            <person name="Urwin P.E."/>
        </authorList>
    </citation>
    <scope>NUCLEOTIDE SEQUENCE [LARGE SCALE GENOMIC DNA]</scope>
    <source>
        <strain evidence="2">Lindley</strain>
    </source>
</reference>
<accession>A0A183BUI6</accession>
<proteinExistence type="predicted"/>